<gene>
    <name evidence="3" type="ORF">DARMORV10_C01P15980.1</name>
    <name evidence="4" type="ORF">HID58_041365</name>
    <name evidence="5" type="ORF">HID58_041369</name>
</gene>
<dbReference type="EMBL" id="JAGKQM010000011">
    <property type="protein sequence ID" value="KAH0901866.1"/>
    <property type="molecule type" value="Genomic_DNA"/>
</dbReference>
<organism evidence="3">
    <name type="scientific">Brassica napus</name>
    <name type="common">Rape</name>
    <dbReference type="NCBI Taxonomy" id="3708"/>
    <lineage>
        <taxon>Eukaryota</taxon>
        <taxon>Viridiplantae</taxon>
        <taxon>Streptophyta</taxon>
        <taxon>Embryophyta</taxon>
        <taxon>Tracheophyta</taxon>
        <taxon>Spermatophyta</taxon>
        <taxon>Magnoliopsida</taxon>
        <taxon>eudicotyledons</taxon>
        <taxon>Gunneridae</taxon>
        <taxon>Pentapetalae</taxon>
        <taxon>rosids</taxon>
        <taxon>malvids</taxon>
        <taxon>Brassicales</taxon>
        <taxon>Brassicaceae</taxon>
        <taxon>Brassiceae</taxon>
        <taxon>Brassica</taxon>
    </lineage>
</organism>
<feature type="chain" id="PRO_5032839890" evidence="2">
    <location>
        <begin position="23"/>
        <end position="248"/>
    </location>
</feature>
<sequence length="248" mass="28480">MGSHSHDVSLILILFIFRFVSSFEAYEVFKIGSSSWFSDLVLVARLLTFLALSETCIFFYEERRNETKDEENQDPTDDVVVRAHDHRSETENGDAWSLQTVFKIGSSSCFPDLVLVARLLTFLALLKTCMFFDEERRNETKDEDDVAVRAHDRRSETENEDAWSLQTVFKIGSSSWFPDFVLVARLLTFFSLSETCMFFDDPVSLVSLFAVWICWCFKGSLLSIALIQFLDLGCGVLMARTIHLLLKE</sequence>
<keyword evidence="1" id="KW-0812">Transmembrane</keyword>
<evidence type="ECO:0000313" key="5">
    <source>
        <dbReference type="EMBL" id="KAH0901866.1"/>
    </source>
</evidence>
<reference evidence="3" key="1">
    <citation type="submission" date="2021-01" db="EMBL/GenBank/DDBJ databases">
        <authorList>
            <consortium name="Genoscope - CEA"/>
            <person name="William W."/>
        </authorList>
    </citation>
    <scope>NUCLEOTIDE SEQUENCE</scope>
</reference>
<evidence type="ECO:0000256" key="2">
    <source>
        <dbReference type="SAM" id="SignalP"/>
    </source>
</evidence>
<dbReference type="EMBL" id="HG994365">
    <property type="protein sequence ID" value="CAF2070462.1"/>
    <property type="molecule type" value="Genomic_DNA"/>
</dbReference>
<dbReference type="AlphaFoldDB" id="A0A816R799"/>
<feature type="signal peptide" evidence="2">
    <location>
        <begin position="1"/>
        <end position="22"/>
    </location>
</feature>
<evidence type="ECO:0000313" key="3">
    <source>
        <dbReference type="EMBL" id="CAF2070462.1"/>
    </source>
</evidence>
<keyword evidence="1" id="KW-0472">Membrane</keyword>
<protein>
    <submittedName>
        <fullName evidence="3">(rape) hypothetical protein</fullName>
    </submittedName>
</protein>
<evidence type="ECO:0000256" key="1">
    <source>
        <dbReference type="SAM" id="Phobius"/>
    </source>
</evidence>
<keyword evidence="1" id="KW-1133">Transmembrane helix</keyword>
<dbReference type="Proteomes" id="UP001295469">
    <property type="component" value="Chromosome C01"/>
</dbReference>
<feature type="transmembrane region" description="Helical" evidence="1">
    <location>
        <begin position="41"/>
        <end position="60"/>
    </location>
</feature>
<evidence type="ECO:0000313" key="6">
    <source>
        <dbReference type="Proteomes" id="UP000824890"/>
    </source>
</evidence>
<keyword evidence="6" id="KW-1185">Reference proteome</keyword>
<keyword evidence="2" id="KW-0732">Signal</keyword>
<evidence type="ECO:0000313" key="4">
    <source>
        <dbReference type="EMBL" id="KAH0901862.1"/>
    </source>
</evidence>
<feature type="transmembrane region" description="Helical" evidence="1">
    <location>
        <begin position="205"/>
        <end position="230"/>
    </location>
</feature>
<proteinExistence type="predicted"/>
<reference evidence="4 6" key="2">
    <citation type="submission" date="2021-05" db="EMBL/GenBank/DDBJ databases">
        <title>Genome Assembly of Synthetic Allotetraploid Brassica napus Reveals Homoeologous Exchanges between Subgenomes.</title>
        <authorList>
            <person name="Davis J.T."/>
        </authorList>
    </citation>
    <scope>NUCLEOTIDE SEQUENCE [LARGE SCALE GENOMIC DNA]</scope>
    <source>
        <strain evidence="6">cv. Da-Ae</strain>
        <tissue evidence="4">Seedling</tissue>
    </source>
</reference>
<name>A0A816R799_BRANA</name>
<dbReference type="EMBL" id="JAGKQM010000011">
    <property type="protein sequence ID" value="KAH0901862.1"/>
    <property type="molecule type" value="Genomic_DNA"/>
</dbReference>
<dbReference type="Proteomes" id="UP000824890">
    <property type="component" value="Unassembled WGS sequence"/>
</dbReference>
<accession>A0A816R799</accession>